<evidence type="ECO:0000313" key="2">
    <source>
        <dbReference type="EMBL" id="KAL0337634.1"/>
    </source>
</evidence>
<reference evidence="2" key="2">
    <citation type="journal article" date="2024" name="Plant">
        <title>Genomic evolution and insights into agronomic trait innovations of Sesamum species.</title>
        <authorList>
            <person name="Miao H."/>
            <person name="Wang L."/>
            <person name="Qu L."/>
            <person name="Liu H."/>
            <person name="Sun Y."/>
            <person name="Le M."/>
            <person name="Wang Q."/>
            <person name="Wei S."/>
            <person name="Zheng Y."/>
            <person name="Lin W."/>
            <person name="Duan Y."/>
            <person name="Cao H."/>
            <person name="Xiong S."/>
            <person name="Wang X."/>
            <person name="Wei L."/>
            <person name="Li C."/>
            <person name="Ma Q."/>
            <person name="Ju M."/>
            <person name="Zhao R."/>
            <person name="Li G."/>
            <person name="Mu C."/>
            <person name="Tian Q."/>
            <person name="Mei H."/>
            <person name="Zhang T."/>
            <person name="Gao T."/>
            <person name="Zhang H."/>
        </authorList>
    </citation>
    <scope>NUCLEOTIDE SEQUENCE</scope>
    <source>
        <strain evidence="2">KEN8</strain>
    </source>
</reference>
<dbReference type="InterPro" id="IPR029480">
    <property type="entry name" value="Transpos_assoc"/>
</dbReference>
<evidence type="ECO:0000259" key="1">
    <source>
        <dbReference type="Pfam" id="PF13963"/>
    </source>
</evidence>
<dbReference type="EMBL" id="JACGWM010000012">
    <property type="protein sequence ID" value="KAL0337634.1"/>
    <property type="molecule type" value="Genomic_DNA"/>
</dbReference>
<accession>A0AAW2N1N2</accession>
<protein>
    <recommendedName>
        <fullName evidence="1">Transposase-associated domain-containing protein</fullName>
    </recommendedName>
</protein>
<feature type="domain" description="Transposase-associated" evidence="1">
    <location>
        <begin position="10"/>
        <end position="78"/>
    </location>
</feature>
<comment type="caution">
    <text evidence="2">The sequence shown here is derived from an EMBL/GenBank/DDBJ whole genome shotgun (WGS) entry which is preliminary data.</text>
</comment>
<gene>
    <name evidence="2" type="ORF">Scaly_2038500</name>
</gene>
<sequence>MYNKNLPRRAGLTPEFEDRVKTFIKWAKGQRRHMNGDKIRCPCRKCKNTKFGMPDEVSYHLCMQGFMPEYYNWISHGEDIVQDYFEAPSVPQVSEEPTPTGHFEGVLDDGTWSCSMDVGPNSYFFGGGSYDYDESRYKRSFRARPTTKEVPLCCPKVRADNSPSIEVVFFKSDAEHMTWHTTQQIEEGSICHPSDAEAWKHFNRMYPDFAKRAA</sequence>
<organism evidence="2">
    <name type="scientific">Sesamum calycinum</name>
    <dbReference type="NCBI Taxonomy" id="2727403"/>
    <lineage>
        <taxon>Eukaryota</taxon>
        <taxon>Viridiplantae</taxon>
        <taxon>Streptophyta</taxon>
        <taxon>Embryophyta</taxon>
        <taxon>Tracheophyta</taxon>
        <taxon>Spermatophyta</taxon>
        <taxon>Magnoliopsida</taxon>
        <taxon>eudicotyledons</taxon>
        <taxon>Gunneridae</taxon>
        <taxon>Pentapetalae</taxon>
        <taxon>asterids</taxon>
        <taxon>lamiids</taxon>
        <taxon>Lamiales</taxon>
        <taxon>Pedaliaceae</taxon>
        <taxon>Sesamum</taxon>
    </lineage>
</organism>
<reference evidence="2" key="1">
    <citation type="submission" date="2020-06" db="EMBL/GenBank/DDBJ databases">
        <authorList>
            <person name="Li T."/>
            <person name="Hu X."/>
            <person name="Zhang T."/>
            <person name="Song X."/>
            <person name="Zhang H."/>
            <person name="Dai N."/>
            <person name="Sheng W."/>
            <person name="Hou X."/>
            <person name="Wei L."/>
        </authorList>
    </citation>
    <scope>NUCLEOTIDE SEQUENCE</scope>
    <source>
        <strain evidence="2">KEN8</strain>
        <tissue evidence="2">Leaf</tissue>
    </source>
</reference>
<proteinExistence type="predicted"/>
<dbReference type="AlphaFoldDB" id="A0AAW2N1N2"/>
<name>A0AAW2N1N2_9LAMI</name>
<dbReference type="Pfam" id="PF13963">
    <property type="entry name" value="Transpos_assoc"/>
    <property type="match status" value="1"/>
</dbReference>